<gene>
    <name evidence="1" type="ORF">CGI_10017232</name>
</gene>
<protein>
    <submittedName>
        <fullName evidence="1">Uncharacterized protein</fullName>
    </submittedName>
</protein>
<dbReference type="AlphaFoldDB" id="K1QRQ7"/>
<dbReference type="EMBL" id="JH818493">
    <property type="protein sequence ID" value="EKC39592.1"/>
    <property type="molecule type" value="Genomic_DNA"/>
</dbReference>
<organism evidence="1">
    <name type="scientific">Magallana gigas</name>
    <name type="common">Pacific oyster</name>
    <name type="synonym">Crassostrea gigas</name>
    <dbReference type="NCBI Taxonomy" id="29159"/>
    <lineage>
        <taxon>Eukaryota</taxon>
        <taxon>Metazoa</taxon>
        <taxon>Spiralia</taxon>
        <taxon>Lophotrochozoa</taxon>
        <taxon>Mollusca</taxon>
        <taxon>Bivalvia</taxon>
        <taxon>Autobranchia</taxon>
        <taxon>Pteriomorphia</taxon>
        <taxon>Ostreida</taxon>
        <taxon>Ostreoidea</taxon>
        <taxon>Ostreidae</taxon>
        <taxon>Magallana</taxon>
    </lineage>
</organism>
<sequence length="76" mass="8263">MSGTIVSAPNHSQPSLNLLVAFMTEDLYVDCSGSKRVLKAGLLETEKGEETEGQGLLEISRIILQDSFCSMKTKES</sequence>
<dbReference type="HOGENOM" id="CLU_2656858_0_0_1"/>
<accession>K1QRQ7</accession>
<evidence type="ECO:0000313" key="1">
    <source>
        <dbReference type="EMBL" id="EKC39592.1"/>
    </source>
</evidence>
<dbReference type="InParanoid" id="K1QRQ7"/>
<reference evidence="1" key="1">
    <citation type="journal article" date="2012" name="Nature">
        <title>The oyster genome reveals stress adaptation and complexity of shell formation.</title>
        <authorList>
            <person name="Zhang G."/>
            <person name="Fang X."/>
            <person name="Guo X."/>
            <person name="Li L."/>
            <person name="Luo R."/>
            <person name="Xu F."/>
            <person name="Yang P."/>
            <person name="Zhang L."/>
            <person name="Wang X."/>
            <person name="Qi H."/>
            <person name="Xiong Z."/>
            <person name="Que H."/>
            <person name="Xie Y."/>
            <person name="Holland P.W."/>
            <person name="Paps J."/>
            <person name="Zhu Y."/>
            <person name="Wu F."/>
            <person name="Chen Y."/>
            <person name="Wang J."/>
            <person name="Peng C."/>
            <person name="Meng J."/>
            <person name="Yang L."/>
            <person name="Liu J."/>
            <person name="Wen B."/>
            <person name="Zhang N."/>
            <person name="Huang Z."/>
            <person name="Zhu Q."/>
            <person name="Feng Y."/>
            <person name="Mount A."/>
            <person name="Hedgecock D."/>
            <person name="Xu Z."/>
            <person name="Liu Y."/>
            <person name="Domazet-Loso T."/>
            <person name="Du Y."/>
            <person name="Sun X."/>
            <person name="Zhang S."/>
            <person name="Liu B."/>
            <person name="Cheng P."/>
            <person name="Jiang X."/>
            <person name="Li J."/>
            <person name="Fan D."/>
            <person name="Wang W."/>
            <person name="Fu W."/>
            <person name="Wang T."/>
            <person name="Wang B."/>
            <person name="Zhang J."/>
            <person name="Peng Z."/>
            <person name="Li Y."/>
            <person name="Li N."/>
            <person name="Wang J."/>
            <person name="Chen M."/>
            <person name="He Y."/>
            <person name="Tan F."/>
            <person name="Song X."/>
            <person name="Zheng Q."/>
            <person name="Huang R."/>
            <person name="Yang H."/>
            <person name="Du X."/>
            <person name="Chen L."/>
            <person name="Yang M."/>
            <person name="Gaffney P.M."/>
            <person name="Wang S."/>
            <person name="Luo L."/>
            <person name="She Z."/>
            <person name="Ming Y."/>
            <person name="Huang W."/>
            <person name="Zhang S."/>
            <person name="Huang B."/>
            <person name="Zhang Y."/>
            <person name="Qu T."/>
            <person name="Ni P."/>
            <person name="Miao G."/>
            <person name="Wang J."/>
            <person name="Wang Q."/>
            <person name="Steinberg C.E."/>
            <person name="Wang H."/>
            <person name="Li N."/>
            <person name="Qian L."/>
            <person name="Zhang G."/>
            <person name="Li Y."/>
            <person name="Yang H."/>
            <person name="Liu X."/>
            <person name="Wang J."/>
            <person name="Yin Y."/>
            <person name="Wang J."/>
        </authorList>
    </citation>
    <scope>NUCLEOTIDE SEQUENCE [LARGE SCALE GENOMIC DNA]</scope>
    <source>
        <strain evidence="1">05x7-T-G4-1.051#20</strain>
    </source>
</reference>
<proteinExistence type="predicted"/>
<name>K1QRQ7_MAGGI</name>